<reference evidence="2" key="1">
    <citation type="submission" date="2016-11" db="UniProtKB">
        <authorList>
            <consortium name="WormBaseParasite"/>
        </authorList>
    </citation>
    <scope>IDENTIFICATION</scope>
</reference>
<keyword evidence="1" id="KW-1185">Reference proteome</keyword>
<organism evidence="1 2">
    <name type="scientific">Steinernema glaseri</name>
    <dbReference type="NCBI Taxonomy" id="37863"/>
    <lineage>
        <taxon>Eukaryota</taxon>
        <taxon>Metazoa</taxon>
        <taxon>Ecdysozoa</taxon>
        <taxon>Nematoda</taxon>
        <taxon>Chromadorea</taxon>
        <taxon>Rhabditida</taxon>
        <taxon>Tylenchina</taxon>
        <taxon>Panagrolaimomorpha</taxon>
        <taxon>Strongyloidoidea</taxon>
        <taxon>Steinernematidae</taxon>
        <taxon>Steinernema</taxon>
    </lineage>
</organism>
<proteinExistence type="predicted"/>
<dbReference type="Proteomes" id="UP000095287">
    <property type="component" value="Unplaced"/>
</dbReference>
<sequence length="155" mass="18010">MNFLNLFKKSKDDGANVEERQTPVRKQREDNFLSRTLRRVIQRRSSIEVTKKQKLSCMDRITKIQKEEEELKQLLVLEAQGQLNELETARKAALEERFLSGATLECSPVVDAKKEKIGPVKRLLETQGEEVERERLITLEAQGKLPEIEVTRMFL</sequence>
<dbReference type="WBParaSite" id="L893_g4670.t1">
    <property type="protein sequence ID" value="L893_g4670.t1"/>
    <property type="gene ID" value="L893_g4670"/>
</dbReference>
<protein>
    <submittedName>
        <fullName evidence="2">BMERB domain-containing protein</fullName>
    </submittedName>
</protein>
<dbReference type="AlphaFoldDB" id="A0A1I8AD12"/>
<evidence type="ECO:0000313" key="1">
    <source>
        <dbReference type="Proteomes" id="UP000095287"/>
    </source>
</evidence>
<evidence type="ECO:0000313" key="2">
    <source>
        <dbReference type="WBParaSite" id="L893_g4670.t1"/>
    </source>
</evidence>
<name>A0A1I8AD12_9BILA</name>
<accession>A0A1I8AD12</accession>